<keyword evidence="3" id="KW-1185">Reference proteome</keyword>
<dbReference type="AlphaFoldDB" id="A0AAJ0FN80"/>
<name>A0AAJ0FN80_9HYPO</name>
<evidence type="ECO:0000313" key="3">
    <source>
        <dbReference type="Proteomes" id="UP001251528"/>
    </source>
</evidence>
<dbReference type="PROSITE" id="PS51061">
    <property type="entry name" value="R3H"/>
    <property type="match status" value="1"/>
</dbReference>
<feature type="domain" description="R3H" evidence="1">
    <location>
        <begin position="46"/>
        <end position="109"/>
    </location>
</feature>
<gene>
    <name evidence="2" type="primary">FAP1</name>
    <name evidence="2" type="ORF">QQS21_011620</name>
</gene>
<evidence type="ECO:0000259" key="1">
    <source>
        <dbReference type="PROSITE" id="PS51061"/>
    </source>
</evidence>
<dbReference type="InterPro" id="IPR001374">
    <property type="entry name" value="R3H_dom"/>
</dbReference>
<organism evidence="2 3">
    <name type="scientific">Conoideocrella luteorostrata</name>
    <dbReference type="NCBI Taxonomy" id="1105319"/>
    <lineage>
        <taxon>Eukaryota</taxon>
        <taxon>Fungi</taxon>
        <taxon>Dikarya</taxon>
        <taxon>Ascomycota</taxon>
        <taxon>Pezizomycotina</taxon>
        <taxon>Sordariomycetes</taxon>
        <taxon>Hypocreomycetidae</taxon>
        <taxon>Hypocreales</taxon>
        <taxon>Clavicipitaceae</taxon>
        <taxon>Conoideocrella</taxon>
    </lineage>
</organism>
<dbReference type="Proteomes" id="UP001251528">
    <property type="component" value="Unassembled WGS sequence"/>
</dbReference>
<protein>
    <submittedName>
        <fullName evidence="2">FKBP12-associated protein</fullName>
    </submittedName>
</protein>
<accession>A0AAJ0FN80</accession>
<proteinExistence type="predicted"/>
<evidence type="ECO:0000313" key="2">
    <source>
        <dbReference type="EMBL" id="KAK2590696.1"/>
    </source>
</evidence>
<dbReference type="SMART" id="SM00393">
    <property type="entry name" value="R3H"/>
    <property type="match status" value="1"/>
</dbReference>
<dbReference type="Gene3D" id="3.30.1370.50">
    <property type="entry name" value="R3H-like domain"/>
    <property type="match status" value="1"/>
</dbReference>
<comment type="caution">
    <text evidence="2">The sequence shown here is derived from an EMBL/GenBank/DDBJ whole genome shotgun (WGS) entry which is preliminary data.</text>
</comment>
<dbReference type="GO" id="GO:0003676">
    <property type="term" value="F:nucleic acid binding"/>
    <property type="evidence" value="ECO:0007669"/>
    <property type="project" value="UniProtKB-UniRule"/>
</dbReference>
<dbReference type="Pfam" id="PF01424">
    <property type="entry name" value="R3H"/>
    <property type="match status" value="1"/>
</dbReference>
<sequence>MKCDDECLRLERNRRLAAALNIDPGSHQNDHVPYADATLKLFKEHTSWAETQEREFRVFARTANEVRLRYKPMTPTFRQFLHLLAEDYGLESKSEDIEPYRYVVVFKGTRFVSAPGKTLAQCVKIRAAQATAEAAASSRASSPPLVATPTDPFNGFLLTRPRFGLTIEDVNSALHADLAVQQPSIHFETSFLPSEEVLLRATTSYSAFLSPAALEQALVNMKPRVAKAVEAADLAGNAYLCHVDSGTHITRRDHLNKSDAGSGWSAVAGRAAAKLDSASPVDEPVRAPGRRLLGLRKKKIEREKSWTEQLDGDVEC</sequence>
<dbReference type="SUPFAM" id="SSF82708">
    <property type="entry name" value="R3H domain"/>
    <property type="match status" value="1"/>
</dbReference>
<dbReference type="InterPro" id="IPR036867">
    <property type="entry name" value="R3H_dom_sf"/>
</dbReference>
<dbReference type="EMBL" id="JASWJB010000407">
    <property type="protein sequence ID" value="KAK2590696.1"/>
    <property type="molecule type" value="Genomic_DNA"/>
</dbReference>
<reference evidence="2" key="1">
    <citation type="submission" date="2023-06" db="EMBL/GenBank/DDBJ databases">
        <title>Conoideocrella luteorostrata (Hypocreales: Clavicipitaceae), a potential biocontrol fungus for elongate hemlock scale in United States Christmas tree production areas.</title>
        <authorList>
            <person name="Barrett H."/>
            <person name="Lovett B."/>
            <person name="Macias A.M."/>
            <person name="Stajich J.E."/>
            <person name="Kasson M.T."/>
        </authorList>
    </citation>
    <scope>NUCLEOTIDE SEQUENCE</scope>
    <source>
        <strain evidence="2">ARSEF 14590</strain>
    </source>
</reference>